<keyword evidence="1" id="KW-1133">Transmembrane helix</keyword>
<sequence length="93" mass="10607">MVDVLLFKSLVAKSLGLPLNFGFGLFSLLLCNLDLFFLRICETEFLNENVKIFHVGMLGVRWLVTGEHFNVIFDAKLLRSLPCLRLHGFAFNC</sequence>
<accession>A0A5B6WJW7</accession>
<proteinExistence type="predicted"/>
<evidence type="ECO:0000256" key="1">
    <source>
        <dbReference type="SAM" id="Phobius"/>
    </source>
</evidence>
<dbReference type="Proteomes" id="UP000325315">
    <property type="component" value="Unassembled WGS sequence"/>
</dbReference>
<evidence type="ECO:0000313" key="3">
    <source>
        <dbReference type="Proteomes" id="UP000325315"/>
    </source>
</evidence>
<keyword evidence="1" id="KW-0812">Transmembrane</keyword>
<reference evidence="3" key="1">
    <citation type="journal article" date="2019" name="Plant Biotechnol. J.">
        <title>Genome sequencing of the Australian wild diploid species Gossypium australe highlights disease resistance and delayed gland morphogenesis.</title>
        <authorList>
            <person name="Cai Y."/>
            <person name="Cai X."/>
            <person name="Wang Q."/>
            <person name="Wang P."/>
            <person name="Zhang Y."/>
            <person name="Cai C."/>
            <person name="Xu Y."/>
            <person name="Wang K."/>
            <person name="Zhou Z."/>
            <person name="Wang C."/>
            <person name="Geng S."/>
            <person name="Li B."/>
            <person name="Dong Q."/>
            <person name="Hou Y."/>
            <person name="Wang H."/>
            <person name="Ai P."/>
            <person name="Liu Z."/>
            <person name="Yi F."/>
            <person name="Sun M."/>
            <person name="An G."/>
            <person name="Cheng J."/>
            <person name="Zhang Y."/>
            <person name="Shi Q."/>
            <person name="Xie Y."/>
            <person name="Shi X."/>
            <person name="Chang Y."/>
            <person name="Huang F."/>
            <person name="Chen Y."/>
            <person name="Hong S."/>
            <person name="Mi L."/>
            <person name="Sun Q."/>
            <person name="Zhang L."/>
            <person name="Zhou B."/>
            <person name="Peng R."/>
            <person name="Zhang X."/>
            <person name="Liu F."/>
        </authorList>
    </citation>
    <scope>NUCLEOTIDE SEQUENCE [LARGE SCALE GENOMIC DNA]</scope>
    <source>
        <strain evidence="3">cv. PA1801</strain>
    </source>
</reference>
<dbReference type="AlphaFoldDB" id="A0A5B6WJW7"/>
<keyword evidence="1" id="KW-0472">Membrane</keyword>
<name>A0A5B6WJW7_9ROSI</name>
<organism evidence="2 3">
    <name type="scientific">Gossypium australe</name>
    <dbReference type="NCBI Taxonomy" id="47621"/>
    <lineage>
        <taxon>Eukaryota</taxon>
        <taxon>Viridiplantae</taxon>
        <taxon>Streptophyta</taxon>
        <taxon>Embryophyta</taxon>
        <taxon>Tracheophyta</taxon>
        <taxon>Spermatophyta</taxon>
        <taxon>Magnoliopsida</taxon>
        <taxon>eudicotyledons</taxon>
        <taxon>Gunneridae</taxon>
        <taxon>Pentapetalae</taxon>
        <taxon>rosids</taxon>
        <taxon>malvids</taxon>
        <taxon>Malvales</taxon>
        <taxon>Malvaceae</taxon>
        <taxon>Malvoideae</taxon>
        <taxon>Gossypium</taxon>
    </lineage>
</organism>
<keyword evidence="3" id="KW-1185">Reference proteome</keyword>
<dbReference type="EMBL" id="SMMG02000003">
    <property type="protein sequence ID" value="KAA3481395.1"/>
    <property type="molecule type" value="Genomic_DNA"/>
</dbReference>
<feature type="transmembrane region" description="Helical" evidence="1">
    <location>
        <begin position="20"/>
        <end position="41"/>
    </location>
</feature>
<protein>
    <submittedName>
        <fullName evidence="2">Uncharacterized protein</fullName>
    </submittedName>
</protein>
<gene>
    <name evidence="2" type="ORF">EPI10_021764</name>
</gene>
<evidence type="ECO:0000313" key="2">
    <source>
        <dbReference type="EMBL" id="KAA3481395.1"/>
    </source>
</evidence>
<comment type="caution">
    <text evidence="2">The sequence shown here is derived from an EMBL/GenBank/DDBJ whole genome shotgun (WGS) entry which is preliminary data.</text>
</comment>